<feature type="chain" id="PRO_5013144875" evidence="1">
    <location>
        <begin position="19"/>
        <end position="129"/>
    </location>
</feature>
<protein>
    <submittedName>
        <fullName evidence="2">Uncharacterized protein</fullName>
    </submittedName>
</protein>
<evidence type="ECO:0000313" key="3">
    <source>
        <dbReference type="Proteomes" id="UP000207598"/>
    </source>
</evidence>
<dbReference type="AlphaFoldDB" id="A0A238L687"/>
<reference evidence="2 3" key="1">
    <citation type="submission" date="2017-05" db="EMBL/GenBank/DDBJ databases">
        <authorList>
            <person name="Song R."/>
            <person name="Chenine A.L."/>
            <person name="Ruprecht R.M."/>
        </authorList>
    </citation>
    <scope>NUCLEOTIDE SEQUENCE [LARGE SCALE GENOMIC DNA]</scope>
    <source>
        <strain evidence="2 3">CECT 8898</strain>
    </source>
</reference>
<evidence type="ECO:0000256" key="1">
    <source>
        <dbReference type="SAM" id="SignalP"/>
    </source>
</evidence>
<feature type="signal peptide" evidence="1">
    <location>
        <begin position="1"/>
        <end position="18"/>
    </location>
</feature>
<sequence>MRTTIILGSLLAAHAAGAAGVDVIEEQGIARMTCTYTVECLDEEACTFAQFGHDMDLPRTLPGDAVLQLGTGPAEGRAAEHNGLLVITAADGLASYMVSTTLDGLARLSVHIADPLTVVTYHGQCEVTE</sequence>
<keyword evidence="1" id="KW-0732">Signal</keyword>
<organism evidence="2 3">
    <name type="scientific">Maliponia aquimaris</name>
    <dbReference type="NCBI Taxonomy" id="1673631"/>
    <lineage>
        <taxon>Bacteria</taxon>
        <taxon>Pseudomonadati</taxon>
        <taxon>Pseudomonadota</taxon>
        <taxon>Alphaproteobacteria</taxon>
        <taxon>Rhodobacterales</taxon>
        <taxon>Paracoccaceae</taxon>
        <taxon>Maliponia</taxon>
    </lineage>
</organism>
<gene>
    <name evidence="2" type="ORF">MAA8898_04883</name>
</gene>
<dbReference type="OrthoDB" id="7876140at2"/>
<evidence type="ECO:0000313" key="2">
    <source>
        <dbReference type="EMBL" id="SMX50614.1"/>
    </source>
</evidence>
<keyword evidence="3" id="KW-1185">Reference proteome</keyword>
<dbReference type="Proteomes" id="UP000207598">
    <property type="component" value="Unassembled WGS sequence"/>
</dbReference>
<name>A0A238L687_9RHOB</name>
<dbReference type="RefSeq" id="WP_094023594.1">
    <property type="nucleotide sequence ID" value="NZ_FXYF01000024.1"/>
</dbReference>
<accession>A0A238L687</accession>
<proteinExistence type="predicted"/>
<dbReference type="EMBL" id="FXYF01000024">
    <property type="protein sequence ID" value="SMX50614.1"/>
    <property type="molecule type" value="Genomic_DNA"/>
</dbReference>